<name>A0AAV3UDQ0_9EURY</name>
<organism evidence="1 2">
    <name type="scientific">Haladaptatus pallidirubidus</name>
    <dbReference type="NCBI Taxonomy" id="1008152"/>
    <lineage>
        <taxon>Archaea</taxon>
        <taxon>Methanobacteriati</taxon>
        <taxon>Methanobacteriota</taxon>
        <taxon>Stenosarchaea group</taxon>
        <taxon>Halobacteria</taxon>
        <taxon>Halobacteriales</taxon>
        <taxon>Haladaptataceae</taxon>
        <taxon>Haladaptatus</taxon>
    </lineage>
</organism>
<keyword evidence="2" id="KW-1185">Reference proteome</keyword>
<dbReference type="InterPro" id="IPR055540">
    <property type="entry name" value="DUF7116"/>
</dbReference>
<dbReference type="Proteomes" id="UP001501729">
    <property type="component" value="Unassembled WGS sequence"/>
</dbReference>
<dbReference type="AlphaFoldDB" id="A0AAV3UDQ0"/>
<gene>
    <name evidence="1" type="ORF">GCM10025751_09930</name>
</gene>
<sequence>MCVQIRKNIYYAVRVMFKWMAPVSTPPMEEARSIFNNLGYEVIDDGDEFRAKRKWREVRVTACADSMNAPKRGEFRCFVAWEENAAQLSQQLRESNPEYEWAVIAVREGGDYEVARVPPSKIAV</sequence>
<evidence type="ECO:0000313" key="1">
    <source>
        <dbReference type="EMBL" id="GAA5044134.1"/>
    </source>
</evidence>
<reference evidence="1 2" key="1">
    <citation type="journal article" date="2019" name="Int. J. Syst. Evol. Microbiol.">
        <title>The Global Catalogue of Microorganisms (GCM) 10K type strain sequencing project: providing services to taxonomists for standard genome sequencing and annotation.</title>
        <authorList>
            <consortium name="The Broad Institute Genomics Platform"/>
            <consortium name="The Broad Institute Genome Sequencing Center for Infectious Disease"/>
            <person name="Wu L."/>
            <person name="Ma J."/>
        </authorList>
    </citation>
    <scope>NUCLEOTIDE SEQUENCE [LARGE SCALE GENOMIC DNA]</scope>
    <source>
        <strain evidence="1 2">JCM 17504</strain>
    </source>
</reference>
<protein>
    <submittedName>
        <fullName evidence="1">Uncharacterized protein</fullName>
    </submittedName>
</protein>
<dbReference type="EMBL" id="BAABKX010000001">
    <property type="protein sequence ID" value="GAA5044134.1"/>
    <property type="molecule type" value="Genomic_DNA"/>
</dbReference>
<evidence type="ECO:0000313" key="2">
    <source>
        <dbReference type="Proteomes" id="UP001501729"/>
    </source>
</evidence>
<comment type="caution">
    <text evidence="1">The sequence shown here is derived from an EMBL/GenBank/DDBJ whole genome shotgun (WGS) entry which is preliminary data.</text>
</comment>
<dbReference type="Pfam" id="PF23429">
    <property type="entry name" value="DUF7116"/>
    <property type="match status" value="1"/>
</dbReference>
<accession>A0AAV3UDQ0</accession>
<proteinExistence type="predicted"/>